<comment type="caution">
    <text evidence="15">The sequence shown here is derived from an EMBL/GenBank/DDBJ whole genome shotgun (WGS) entry which is preliminary data.</text>
</comment>
<dbReference type="SMART" id="SM00326">
    <property type="entry name" value="SH3"/>
    <property type="match status" value="2"/>
</dbReference>
<dbReference type="PROSITE" id="PS51741">
    <property type="entry name" value="F_BAR"/>
    <property type="match status" value="1"/>
</dbReference>
<sequence length="649" mass="72719">MTFGTDLKDQVPSILDYVSQGIQTLSQFRSFLKEKSNIEREYAQKLESLTKKYKPKSAQQQQDEWNYDESTANGGTANAVWTQLLKQTIQIAKSRQAVADNLNQSVVDELREVIGRKEECRKKHASFYQKLKNERDKTFFEKDKAKQLYDDACAEIESLKSKLNKSSGDHEKIQRQLDAAYIECDNKKNLYLLAIAAANAERSKYFEQDLPALADQLETLDAERVECLRSILCQYIQIEQSSISTIKQRYEDISNSIENLDPVIESGIFIRKALDTDSTERAANVVFSFMPWNGGANAAETIIDRDDHLVTNDTAAIFLNNKLIKDRKHLDTLGEELSKKSAELSQLESAVSSIQNKGTAEYDKANEKLLDLMRDITVLSTDKVKVKSEIDLIIQHIGDDGLRAKNHDFKQSSFTIPTTCDYCNSTIWGLSNKGLTCKACGFNCHAKCEMKVAPNCSKVKGQLNPQPASVSRSQSKSTLRNSLSPASSTILSNYPDTPLSMAPPSHNEPRYTESSYTEPNYDEPNQIPTTATAMTTAADIRCIYSYDAQNEDELSIQEGDELSTIEPDDGSGWIKAQRGHQVGLIPASYVEPLHRAETVTALYDFEAVNPEELQLHEGDVIIVTKKDDSGWWEGSLNGKVGIFPANYVQ</sequence>
<evidence type="ECO:0000259" key="14">
    <source>
        <dbReference type="PROSITE" id="PS51741"/>
    </source>
</evidence>
<dbReference type="Pfam" id="PF00130">
    <property type="entry name" value="C1_1"/>
    <property type="match status" value="1"/>
</dbReference>
<evidence type="ECO:0000256" key="4">
    <source>
        <dbReference type="ARBA" id="ARBA00023054"/>
    </source>
</evidence>
<dbReference type="PROSITE" id="PS50002">
    <property type="entry name" value="SH3"/>
    <property type="match status" value="2"/>
</dbReference>
<keyword evidence="16" id="KW-1185">Reference proteome</keyword>
<dbReference type="Gene3D" id="3.30.60.20">
    <property type="match status" value="1"/>
</dbReference>
<gene>
    <name evidence="15" type="ORF">CU097_005440</name>
</gene>
<evidence type="ECO:0000256" key="8">
    <source>
        <dbReference type="PROSITE-ProRule" id="PRU00192"/>
    </source>
</evidence>
<dbReference type="InterPro" id="IPR002219">
    <property type="entry name" value="PKC_DAG/PE"/>
</dbReference>
<dbReference type="SUPFAM" id="SSF103657">
    <property type="entry name" value="BAR/IMD domain-like"/>
    <property type="match status" value="1"/>
</dbReference>
<dbReference type="AlphaFoldDB" id="A0A367J1J5"/>
<feature type="compositionally biased region" description="Polar residues" evidence="11">
    <location>
        <begin position="463"/>
        <end position="495"/>
    </location>
</feature>
<dbReference type="InterPro" id="IPR046349">
    <property type="entry name" value="C1-like_sf"/>
</dbReference>
<dbReference type="CDD" id="cd00174">
    <property type="entry name" value="SH3"/>
    <property type="match status" value="1"/>
</dbReference>
<dbReference type="EMBL" id="PJQL01002551">
    <property type="protein sequence ID" value="RCH83802.1"/>
    <property type="molecule type" value="Genomic_DNA"/>
</dbReference>
<dbReference type="SMART" id="SM00109">
    <property type="entry name" value="C1"/>
    <property type="match status" value="1"/>
</dbReference>
<evidence type="ECO:0000313" key="15">
    <source>
        <dbReference type="EMBL" id="RCH83802.1"/>
    </source>
</evidence>
<comment type="similarity">
    <text evidence="6">Belongs to the BZZ1 family.</text>
</comment>
<evidence type="ECO:0000259" key="12">
    <source>
        <dbReference type="PROSITE" id="PS50002"/>
    </source>
</evidence>
<feature type="region of interest" description="Disordered" evidence="11">
    <location>
        <begin position="460"/>
        <end position="525"/>
    </location>
</feature>
<organism evidence="15 16">
    <name type="scientific">Rhizopus azygosporus</name>
    <name type="common">Rhizopus microsporus var. azygosporus</name>
    <dbReference type="NCBI Taxonomy" id="86630"/>
    <lineage>
        <taxon>Eukaryota</taxon>
        <taxon>Fungi</taxon>
        <taxon>Fungi incertae sedis</taxon>
        <taxon>Mucoromycota</taxon>
        <taxon>Mucoromycotina</taxon>
        <taxon>Mucoromycetes</taxon>
        <taxon>Mucorales</taxon>
        <taxon>Mucorineae</taxon>
        <taxon>Rhizopodaceae</taxon>
        <taxon>Rhizopus</taxon>
    </lineage>
</organism>
<dbReference type="FunFam" id="2.30.30.40:FF:000072">
    <property type="entry name" value="Unconventional Myosin IB"/>
    <property type="match status" value="1"/>
</dbReference>
<dbReference type="Gene3D" id="2.30.30.40">
    <property type="entry name" value="SH3 Domains"/>
    <property type="match status" value="2"/>
</dbReference>
<dbReference type="SUPFAM" id="SSF50044">
    <property type="entry name" value="SH3-domain"/>
    <property type="match status" value="2"/>
</dbReference>
<dbReference type="InterPro" id="IPR001060">
    <property type="entry name" value="FCH_dom"/>
</dbReference>
<evidence type="ECO:0000256" key="1">
    <source>
        <dbReference type="ARBA" id="ARBA00022443"/>
    </source>
</evidence>
<proteinExistence type="inferred from homology"/>
<dbReference type="PROSITE" id="PS00479">
    <property type="entry name" value="ZF_DAG_PE_1"/>
    <property type="match status" value="1"/>
</dbReference>
<keyword evidence="1 8" id="KW-0728">SH3 domain</keyword>
<accession>A0A367J1J5</accession>
<dbReference type="InterPro" id="IPR036028">
    <property type="entry name" value="SH3-like_dom_sf"/>
</dbReference>
<dbReference type="OrthoDB" id="8783038at2759"/>
<dbReference type="PANTHER" id="PTHR15735:SF21">
    <property type="entry name" value="PROTEIN NERVOUS WRECK"/>
    <property type="match status" value="1"/>
</dbReference>
<feature type="domain" description="Phorbol-ester/DAG-type" evidence="13">
    <location>
        <begin position="406"/>
        <end position="456"/>
    </location>
</feature>
<feature type="domain" description="SH3" evidence="12">
    <location>
        <begin position="594"/>
        <end position="649"/>
    </location>
</feature>
<dbReference type="Pfam" id="PF00611">
    <property type="entry name" value="FCH"/>
    <property type="match status" value="1"/>
</dbReference>
<evidence type="ECO:0000259" key="13">
    <source>
        <dbReference type="PROSITE" id="PS50081"/>
    </source>
</evidence>
<feature type="domain" description="SH3" evidence="12">
    <location>
        <begin position="535"/>
        <end position="593"/>
    </location>
</feature>
<evidence type="ECO:0000256" key="9">
    <source>
        <dbReference type="PROSITE-ProRule" id="PRU01077"/>
    </source>
</evidence>
<dbReference type="PANTHER" id="PTHR15735">
    <property type="entry name" value="FCH AND DOUBLE SH3 DOMAINS PROTEIN"/>
    <property type="match status" value="1"/>
</dbReference>
<dbReference type="InterPro" id="IPR001452">
    <property type="entry name" value="SH3_domain"/>
</dbReference>
<keyword evidence="3" id="KW-0862">Zinc</keyword>
<reference evidence="15 16" key="1">
    <citation type="journal article" date="2018" name="G3 (Bethesda)">
        <title>Phylogenetic and Phylogenomic Definition of Rhizopus Species.</title>
        <authorList>
            <person name="Gryganskyi A.P."/>
            <person name="Golan J."/>
            <person name="Dolatabadi S."/>
            <person name="Mondo S."/>
            <person name="Robb S."/>
            <person name="Idnurm A."/>
            <person name="Muszewska A."/>
            <person name="Steczkiewicz K."/>
            <person name="Masonjones S."/>
            <person name="Liao H.L."/>
            <person name="Gajdeczka M.T."/>
            <person name="Anike F."/>
            <person name="Vuek A."/>
            <person name="Anishchenko I.M."/>
            <person name="Voigt K."/>
            <person name="de Hoog G.S."/>
            <person name="Smith M.E."/>
            <person name="Heitman J."/>
            <person name="Vilgalys R."/>
            <person name="Stajich J.E."/>
        </authorList>
    </citation>
    <scope>NUCLEOTIDE SEQUENCE [LARGE SCALE GENOMIC DNA]</scope>
    <source>
        <strain evidence="15 16">CBS 357.93</strain>
    </source>
</reference>
<dbReference type="GO" id="GO:0030833">
    <property type="term" value="P:regulation of actin filament polymerization"/>
    <property type="evidence" value="ECO:0007669"/>
    <property type="project" value="TreeGrafter"/>
</dbReference>
<evidence type="ECO:0000256" key="7">
    <source>
        <dbReference type="ARBA" id="ARBA00074946"/>
    </source>
</evidence>
<evidence type="ECO:0000256" key="6">
    <source>
        <dbReference type="ARBA" id="ARBA00061387"/>
    </source>
</evidence>
<protein>
    <recommendedName>
        <fullName evidence="7">Protein BZZ1</fullName>
    </recommendedName>
</protein>
<dbReference type="FunFam" id="1.20.1270.60:FF:000060">
    <property type="entry name" value="Actin polymerization protein Bzz1"/>
    <property type="match status" value="1"/>
</dbReference>
<dbReference type="SMART" id="SM00055">
    <property type="entry name" value="FCH"/>
    <property type="match status" value="1"/>
</dbReference>
<dbReference type="InterPro" id="IPR031160">
    <property type="entry name" value="F_BAR_dom"/>
</dbReference>
<dbReference type="Gene3D" id="1.20.1270.60">
    <property type="entry name" value="Arfaptin homology (AH) domain/BAR domain"/>
    <property type="match status" value="1"/>
</dbReference>
<dbReference type="STRING" id="86630.A0A367J1J5"/>
<evidence type="ECO:0000256" key="10">
    <source>
        <dbReference type="SAM" id="Coils"/>
    </source>
</evidence>
<comment type="function">
    <text evidence="5">Plays a role in endocytosis and trafficking to the vacuole. Functions with type I myosins to restore polarity of the actin cytoskeleton after NaCl stress.</text>
</comment>
<dbReference type="Pfam" id="PF14604">
    <property type="entry name" value="SH3_9"/>
    <property type="match status" value="2"/>
</dbReference>
<feature type="coiled-coil region" evidence="10">
    <location>
        <begin position="330"/>
        <end position="357"/>
    </location>
</feature>
<keyword evidence="2" id="KW-0479">Metal-binding</keyword>
<dbReference type="GO" id="GO:0030864">
    <property type="term" value="C:cortical actin cytoskeleton"/>
    <property type="evidence" value="ECO:0007669"/>
    <property type="project" value="UniProtKB-ARBA"/>
</dbReference>
<evidence type="ECO:0000313" key="16">
    <source>
        <dbReference type="Proteomes" id="UP000252139"/>
    </source>
</evidence>
<dbReference type="SUPFAM" id="SSF57889">
    <property type="entry name" value="Cysteine-rich domain"/>
    <property type="match status" value="1"/>
</dbReference>
<evidence type="ECO:0000256" key="3">
    <source>
        <dbReference type="ARBA" id="ARBA00022833"/>
    </source>
</evidence>
<dbReference type="PROSITE" id="PS50081">
    <property type="entry name" value="ZF_DAG_PE_2"/>
    <property type="match status" value="1"/>
</dbReference>
<evidence type="ECO:0000256" key="2">
    <source>
        <dbReference type="ARBA" id="ARBA00022723"/>
    </source>
</evidence>
<dbReference type="InterPro" id="IPR020454">
    <property type="entry name" value="DAG/PE-bd"/>
</dbReference>
<dbReference type="PRINTS" id="PR00008">
    <property type="entry name" value="DAGPEDOMAIN"/>
</dbReference>
<dbReference type="Proteomes" id="UP000252139">
    <property type="component" value="Unassembled WGS sequence"/>
</dbReference>
<feature type="domain" description="F-BAR" evidence="14">
    <location>
        <begin position="1"/>
        <end position="265"/>
    </location>
</feature>
<dbReference type="PRINTS" id="PR00452">
    <property type="entry name" value="SH3DOMAIN"/>
</dbReference>
<name>A0A367J1J5_RHIAZ</name>
<feature type="coiled-coil region" evidence="10">
    <location>
        <begin position="142"/>
        <end position="176"/>
    </location>
</feature>
<evidence type="ECO:0000256" key="11">
    <source>
        <dbReference type="SAM" id="MobiDB-lite"/>
    </source>
</evidence>
<keyword evidence="4 9" id="KW-0175">Coiled coil</keyword>
<dbReference type="GO" id="GO:0046872">
    <property type="term" value="F:metal ion binding"/>
    <property type="evidence" value="ECO:0007669"/>
    <property type="project" value="UniProtKB-KW"/>
</dbReference>
<evidence type="ECO:0000256" key="5">
    <source>
        <dbReference type="ARBA" id="ARBA00054085"/>
    </source>
</evidence>
<dbReference type="InterPro" id="IPR027267">
    <property type="entry name" value="AH/BAR_dom_sf"/>
</dbReference>
<dbReference type="GO" id="GO:0030036">
    <property type="term" value="P:actin cytoskeleton organization"/>
    <property type="evidence" value="ECO:0007669"/>
    <property type="project" value="UniProtKB-ARBA"/>
</dbReference>
<dbReference type="CDD" id="cd20824">
    <property type="entry name" value="C1_SpBZZ1-like"/>
    <property type="match status" value="1"/>
</dbReference>